<evidence type="ECO:0000256" key="2">
    <source>
        <dbReference type="SAM" id="SignalP"/>
    </source>
</evidence>
<dbReference type="EMBL" id="FMJY01000011">
    <property type="protein sequence ID" value="SCO92501.1"/>
    <property type="molecule type" value="Genomic_DNA"/>
</dbReference>
<feature type="chain" id="PRO_5013601696" description="Apple domain-containing protein" evidence="2">
    <location>
        <begin position="18"/>
        <end position="234"/>
    </location>
</feature>
<keyword evidence="2" id="KW-0732">Signal</keyword>
<protein>
    <recommendedName>
        <fullName evidence="5">Apple domain-containing protein</fullName>
    </recommendedName>
</protein>
<evidence type="ECO:0008006" key="5">
    <source>
        <dbReference type="Google" id="ProtNLM"/>
    </source>
</evidence>
<reference evidence="4" key="1">
    <citation type="submission" date="2016-09" db="EMBL/GenBank/DDBJ databases">
        <authorList>
            <person name="Guldener U."/>
        </authorList>
    </citation>
    <scope>NUCLEOTIDE SEQUENCE [LARGE SCALE GENOMIC DNA]</scope>
    <source>
        <strain evidence="4">V64-1</strain>
    </source>
</reference>
<proteinExistence type="predicted"/>
<name>A0A2H3U3G2_FUSOX</name>
<organism evidence="3 4">
    <name type="scientific">Fusarium oxysporum</name>
    <name type="common">Fusarium vascular wilt</name>
    <dbReference type="NCBI Taxonomy" id="5507"/>
    <lineage>
        <taxon>Eukaryota</taxon>
        <taxon>Fungi</taxon>
        <taxon>Dikarya</taxon>
        <taxon>Ascomycota</taxon>
        <taxon>Pezizomycotina</taxon>
        <taxon>Sordariomycetes</taxon>
        <taxon>Hypocreomycetidae</taxon>
        <taxon>Hypocreales</taxon>
        <taxon>Nectriaceae</taxon>
        <taxon>Fusarium</taxon>
        <taxon>Fusarium oxysporum species complex</taxon>
    </lineage>
</organism>
<feature type="region of interest" description="Disordered" evidence="1">
    <location>
        <begin position="24"/>
        <end position="51"/>
    </location>
</feature>
<evidence type="ECO:0000313" key="4">
    <source>
        <dbReference type="Proteomes" id="UP000219369"/>
    </source>
</evidence>
<feature type="signal peptide" evidence="2">
    <location>
        <begin position="1"/>
        <end position="17"/>
    </location>
</feature>
<evidence type="ECO:0000313" key="3">
    <source>
        <dbReference type="EMBL" id="SCO92501.1"/>
    </source>
</evidence>
<evidence type="ECO:0000256" key="1">
    <source>
        <dbReference type="SAM" id="MobiDB-lite"/>
    </source>
</evidence>
<sequence length="234" mass="24733">MKITFVALLLSILGTRADVVANKNDGTSLPSKRAPAPPAVPPGVSNRPEPNPNAPGPCVNGICHPGQRCVINRGQPNGLCVRDPHAPSCFAIGQRCIDVTDCCSGANVCAPPPDSPGGQSVCRYEPDHHDPCLSGSSVISRNFDYYVPHFSGRDFRVGPYDDLECCQICYGTESCALWSIRGGICFIDLYMNTETGMPLQCPAAGLEIVVPGEAGPVGRGPCIDPESISIEQLP</sequence>
<gene>
    <name evidence="3" type="ORF">FRV6_16629</name>
</gene>
<accession>A0A2H3U3G2</accession>
<dbReference type="Proteomes" id="UP000219369">
    <property type="component" value="Unassembled WGS sequence"/>
</dbReference>
<dbReference type="AlphaFoldDB" id="A0A2H3U3G2"/>